<evidence type="ECO:0000256" key="12">
    <source>
        <dbReference type="ARBA" id="ARBA00022777"/>
    </source>
</evidence>
<keyword evidence="8" id="KW-0723">Serine/threonine-protein kinase</keyword>
<keyword evidence="14" id="KW-0206">Cytoskeleton</keyword>
<evidence type="ECO:0000256" key="3">
    <source>
        <dbReference type="ARBA" id="ARBA00004186"/>
    </source>
</evidence>
<keyword evidence="11 21" id="KW-0547">Nucleotide-binding</keyword>
<dbReference type="InterPro" id="IPR011009">
    <property type="entry name" value="Kinase-like_dom_sf"/>
</dbReference>
<evidence type="ECO:0000313" key="25">
    <source>
        <dbReference type="Proteomes" id="UP000770717"/>
    </source>
</evidence>
<dbReference type="PANTHER" id="PTHR24419:SF18">
    <property type="entry name" value="SERINE_THREONINE-PROTEIN KINASE HASPIN"/>
    <property type="match status" value="1"/>
</dbReference>
<evidence type="ECO:0000256" key="10">
    <source>
        <dbReference type="ARBA" id="ARBA00022679"/>
    </source>
</evidence>
<evidence type="ECO:0000256" key="7">
    <source>
        <dbReference type="ARBA" id="ARBA00022490"/>
    </source>
</evidence>
<accession>A0A8J6K1X0</accession>
<dbReference type="PANTHER" id="PTHR24419">
    <property type="entry name" value="INTERLEUKIN-1 RECEPTOR-ASSOCIATED KINASE"/>
    <property type="match status" value="1"/>
</dbReference>
<dbReference type="InterPro" id="IPR000719">
    <property type="entry name" value="Prot_kinase_dom"/>
</dbReference>
<comment type="cofactor">
    <cofactor evidence="1">
        <name>Mg(2+)</name>
        <dbReference type="ChEBI" id="CHEBI:18420"/>
    </cofactor>
</comment>
<keyword evidence="6" id="KW-0158">Chromosome</keyword>
<evidence type="ECO:0000256" key="17">
    <source>
        <dbReference type="ARBA" id="ARBA00048679"/>
    </source>
</evidence>
<evidence type="ECO:0000256" key="4">
    <source>
        <dbReference type="ARBA" id="ARBA00004286"/>
    </source>
</evidence>
<dbReference type="SUPFAM" id="SSF56112">
    <property type="entry name" value="Protein kinase-like (PK-like)"/>
    <property type="match status" value="1"/>
</dbReference>
<evidence type="ECO:0000256" key="5">
    <source>
        <dbReference type="ARBA" id="ARBA00012513"/>
    </source>
</evidence>
<keyword evidence="9" id="KW-0597">Phosphoprotein</keyword>
<dbReference type="GO" id="GO:0000278">
    <property type="term" value="P:mitotic cell cycle"/>
    <property type="evidence" value="ECO:0007669"/>
    <property type="project" value="TreeGrafter"/>
</dbReference>
<dbReference type="GO" id="GO:0005819">
    <property type="term" value="C:spindle"/>
    <property type="evidence" value="ECO:0007669"/>
    <property type="project" value="UniProtKB-SubCell"/>
</dbReference>
<dbReference type="Gene3D" id="1.10.510.10">
    <property type="entry name" value="Transferase(Phosphotransferase) domain 1"/>
    <property type="match status" value="1"/>
</dbReference>
<evidence type="ECO:0000256" key="14">
    <source>
        <dbReference type="ARBA" id="ARBA00023212"/>
    </source>
</evidence>
<dbReference type="EC" id="2.7.11.1" evidence="5"/>
<evidence type="ECO:0000256" key="22">
    <source>
        <dbReference type="SAM" id="MobiDB-lite"/>
    </source>
</evidence>
<evidence type="ECO:0000256" key="15">
    <source>
        <dbReference type="ARBA" id="ARBA00023242"/>
    </source>
</evidence>
<comment type="function">
    <text evidence="18">Serine/threonine-protein kinase that phosphorylates histone H3 at 'Thr-3' (H3T3ph) during mitosis. May act through H3T3ph to both position and modulate activation of AURKB and other components of the chromosomal passenger complex (CPC) at centromeres to ensure proper chromatid cohesion, metaphase alignment and normal progression through the cell cycle.</text>
</comment>
<keyword evidence="15" id="KW-0539">Nucleus</keyword>
<sequence>MKPLSSKPKRNVDPFLSPDSCDFKADNLTLKKRRKMCTDVTNLLSSSTEILHSPLEKPPLLSSTPSMVLTAVPRKGNTFVRQLALSEPLDDSVVISAVDSDVNERVPSSCRNLLGRMTRTQSEVTLSRKESSDMATTATEESERNTAEFKTPGVKSLDKGSFGAGHGSGVKRLIIQTSNNEKLSPVCLVSPESQTVLMSDAKMTSRLHGHSDNVFGTSAELFSSDDTLNKETAPVHQENRETTHRLHCSSNAMVHVLNNKSENLGDGPSTWCLSGFSPNKWKHFSRKQFQPFVRLNSQIVTKYFQQNSKDLLNKSSVRYDSRPNVTAPVMDSCVSSIQPVVSLDSAAVTKYLLTKDEVSDDSKNIDILPKTKKSPVLDLSCHIPTFQIINKTPQITTSVLKNKMQNSAVPQTVGTGRKVCISGFSAKRWGTLRKKTATKTKQHLSFQDRSREDLCVGDTHSSSLFSSSLLTESFMNSTAVMNLNLSTESLTGRDPQKEHQRWARLRAALSLHRRKKVEAGSPSSYALHRNGGKMSMNFQNSSLLLLSPFQSSLSTHELTDAEKVFAECQQDKPIPFYQCLTRDQLSRCQKVGEGVYGEVFRTLRGRQHVALKVIPIEGCQKVNGEHQKSFAEILPEIIISKELSLLSEGEANQTSGFIQLHIAHCVQGSYPQELLSAWDTFAEDKGTENERPDLFGPEQLFMILEFEFGGEDLECMSSRLPSVAASRSILHQVTAALAVAEEELRFEHRDLHWGNLLIEKSVSCTMSVSLNGEIFDIPNAGVQVKIIDYTLSRLDKDGLTVFCDLSTDEELFMGEGDLQFEVYKIMRQKNQNVWSSYKPYSNVLWLHYLCDKLLSEVKYIKKPTSAPQRRELRRLQDFRREVQQFGSATEVLKRSRLFK</sequence>
<dbReference type="SMART" id="SM01331">
    <property type="entry name" value="DUF3635"/>
    <property type="match status" value="1"/>
</dbReference>
<dbReference type="GO" id="GO:0005634">
    <property type="term" value="C:nucleus"/>
    <property type="evidence" value="ECO:0007669"/>
    <property type="project" value="UniProtKB-SubCell"/>
</dbReference>
<feature type="binding site" evidence="21">
    <location>
        <position position="612"/>
    </location>
    <ligand>
        <name>ATP</name>
        <dbReference type="ChEBI" id="CHEBI:30616"/>
    </ligand>
</feature>
<keyword evidence="12" id="KW-0418">Kinase</keyword>
<keyword evidence="13 21" id="KW-0067">ATP-binding</keyword>
<dbReference type="PROSITE" id="PS50011">
    <property type="entry name" value="PROTEIN_KINASE_DOM"/>
    <property type="match status" value="1"/>
</dbReference>
<feature type="region of interest" description="Disordered" evidence="22">
    <location>
        <begin position="121"/>
        <end position="162"/>
    </location>
</feature>
<dbReference type="OrthoDB" id="21018at2759"/>
<dbReference type="GO" id="GO:0072354">
    <property type="term" value="F:histone H3T3 kinase activity"/>
    <property type="evidence" value="ECO:0007669"/>
    <property type="project" value="TreeGrafter"/>
</dbReference>
<keyword evidence="25" id="KW-1185">Reference proteome</keyword>
<evidence type="ECO:0000256" key="8">
    <source>
        <dbReference type="ARBA" id="ARBA00022527"/>
    </source>
</evidence>
<reference evidence="24" key="1">
    <citation type="thesis" date="2020" institute="ProQuest LLC" country="789 East Eisenhower Parkway, Ann Arbor, MI, USA">
        <title>Comparative Genomics and Chromosome Evolution.</title>
        <authorList>
            <person name="Mudd A.B."/>
        </authorList>
    </citation>
    <scope>NUCLEOTIDE SEQUENCE</scope>
    <source>
        <strain evidence="24">HN-11 Male</strain>
        <tissue evidence="24">Kidney and liver</tissue>
    </source>
</reference>
<evidence type="ECO:0000256" key="18">
    <source>
        <dbReference type="ARBA" id="ARBA00053811"/>
    </source>
</evidence>
<dbReference type="GO" id="GO:1901991">
    <property type="term" value="P:negative regulation of mitotic cell cycle phase transition"/>
    <property type="evidence" value="ECO:0007669"/>
    <property type="project" value="UniProtKB-ARBA"/>
</dbReference>
<evidence type="ECO:0000256" key="19">
    <source>
        <dbReference type="ARBA" id="ARBA00069281"/>
    </source>
</evidence>
<evidence type="ECO:0000259" key="23">
    <source>
        <dbReference type="PROSITE" id="PS50011"/>
    </source>
</evidence>
<proteinExistence type="predicted"/>
<evidence type="ECO:0000256" key="20">
    <source>
        <dbReference type="ARBA" id="ARBA00081741"/>
    </source>
</evidence>
<dbReference type="PROSITE" id="PS00107">
    <property type="entry name" value="PROTEIN_KINASE_ATP"/>
    <property type="match status" value="1"/>
</dbReference>
<dbReference type="GO" id="GO:0005524">
    <property type="term" value="F:ATP binding"/>
    <property type="evidence" value="ECO:0007669"/>
    <property type="project" value="UniProtKB-UniRule"/>
</dbReference>
<evidence type="ECO:0000313" key="24">
    <source>
        <dbReference type="EMBL" id="KAG9476301.1"/>
    </source>
</evidence>
<dbReference type="GO" id="GO:0051276">
    <property type="term" value="P:chromosome organization"/>
    <property type="evidence" value="ECO:0007669"/>
    <property type="project" value="UniProtKB-ARBA"/>
</dbReference>
<evidence type="ECO:0000256" key="6">
    <source>
        <dbReference type="ARBA" id="ARBA00022454"/>
    </source>
</evidence>
<dbReference type="Proteomes" id="UP000770717">
    <property type="component" value="Unassembled WGS sequence"/>
</dbReference>
<protein>
    <recommendedName>
        <fullName evidence="19">Serine/threonine-protein kinase haspin</fullName>
        <ecNumber evidence="5">2.7.11.1</ecNumber>
    </recommendedName>
    <alternativeName>
        <fullName evidence="20">Germ cell-specific gene 2 protein</fullName>
    </alternativeName>
</protein>
<comment type="catalytic activity">
    <reaction evidence="16">
        <text>L-threonyl-[protein] + ATP = O-phospho-L-threonyl-[protein] + ADP + H(+)</text>
        <dbReference type="Rhea" id="RHEA:46608"/>
        <dbReference type="Rhea" id="RHEA-COMP:11060"/>
        <dbReference type="Rhea" id="RHEA-COMP:11605"/>
        <dbReference type="ChEBI" id="CHEBI:15378"/>
        <dbReference type="ChEBI" id="CHEBI:30013"/>
        <dbReference type="ChEBI" id="CHEBI:30616"/>
        <dbReference type="ChEBI" id="CHEBI:61977"/>
        <dbReference type="ChEBI" id="CHEBI:456216"/>
        <dbReference type="EC" id="2.7.11.1"/>
    </reaction>
</comment>
<feature type="domain" description="Protein kinase" evidence="23">
    <location>
        <begin position="585"/>
        <end position="899"/>
    </location>
</feature>
<comment type="catalytic activity">
    <reaction evidence="17">
        <text>L-seryl-[protein] + ATP = O-phospho-L-seryl-[protein] + ADP + H(+)</text>
        <dbReference type="Rhea" id="RHEA:17989"/>
        <dbReference type="Rhea" id="RHEA-COMP:9863"/>
        <dbReference type="Rhea" id="RHEA-COMP:11604"/>
        <dbReference type="ChEBI" id="CHEBI:15378"/>
        <dbReference type="ChEBI" id="CHEBI:29999"/>
        <dbReference type="ChEBI" id="CHEBI:30616"/>
        <dbReference type="ChEBI" id="CHEBI:83421"/>
        <dbReference type="ChEBI" id="CHEBI:456216"/>
        <dbReference type="EC" id="2.7.11.1"/>
    </reaction>
</comment>
<name>A0A8J6K1X0_ELECQ</name>
<comment type="caution">
    <text evidence="24">The sequence shown here is derived from an EMBL/GenBank/DDBJ whole genome shotgun (WGS) entry which is preliminary data.</text>
</comment>
<evidence type="ECO:0000256" key="11">
    <source>
        <dbReference type="ARBA" id="ARBA00022741"/>
    </source>
</evidence>
<evidence type="ECO:0000256" key="2">
    <source>
        <dbReference type="ARBA" id="ARBA00004123"/>
    </source>
</evidence>
<evidence type="ECO:0000256" key="21">
    <source>
        <dbReference type="PROSITE-ProRule" id="PRU10141"/>
    </source>
</evidence>
<dbReference type="Pfam" id="PF12330">
    <property type="entry name" value="Haspin_kinase"/>
    <property type="match status" value="1"/>
</dbReference>
<keyword evidence="7" id="KW-0963">Cytoplasm</keyword>
<dbReference type="GO" id="GO:0005737">
    <property type="term" value="C:cytoplasm"/>
    <property type="evidence" value="ECO:0007669"/>
    <property type="project" value="TreeGrafter"/>
</dbReference>
<evidence type="ECO:0000256" key="1">
    <source>
        <dbReference type="ARBA" id="ARBA00001946"/>
    </source>
</evidence>
<organism evidence="24 25">
    <name type="scientific">Eleutherodactylus coqui</name>
    <name type="common">Puerto Rican coqui</name>
    <dbReference type="NCBI Taxonomy" id="57060"/>
    <lineage>
        <taxon>Eukaryota</taxon>
        <taxon>Metazoa</taxon>
        <taxon>Chordata</taxon>
        <taxon>Craniata</taxon>
        <taxon>Vertebrata</taxon>
        <taxon>Euteleostomi</taxon>
        <taxon>Amphibia</taxon>
        <taxon>Batrachia</taxon>
        <taxon>Anura</taxon>
        <taxon>Neobatrachia</taxon>
        <taxon>Hyloidea</taxon>
        <taxon>Eleutherodactylidae</taxon>
        <taxon>Eleutherodactylinae</taxon>
        <taxon>Eleutherodactylus</taxon>
        <taxon>Eleutherodactylus</taxon>
    </lineage>
</organism>
<keyword evidence="10" id="KW-0808">Transferase</keyword>
<dbReference type="Gene3D" id="3.30.200.20">
    <property type="entry name" value="Phosphorylase Kinase, domain 1"/>
    <property type="match status" value="1"/>
</dbReference>
<dbReference type="GO" id="GO:0005694">
    <property type="term" value="C:chromosome"/>
    <property type="evidence" value="ECO:0007669"/>
    <property type="project" value="UniProtKB-SubCell"/>
</dbReference>
<dbReference type="InterPro" id="IPR017441">
    <property type="entry name" value="Protein_kinase_ATP_BS"/>
</dbReference>
<evidence type="ECO:0000256" key="16">
    <source>
        <dbReference type="ARBA" id="ARBA00047899"/>
    </source>
</evidence>
<dbReference type="FunFam" id="1.10.510.10:FF:000401">
    <property type="entry name" value="serine/threonine-protein kinase haspin"/>
    <property type="match status" value="1"/>
</dbReference>
<dbReference type="SMART" id="SM00220">
    <property type="entry name" value="S_TKc"/>
    <property type="match status" value="1"/>
</dbReference>
<dbReference type="InterPro" id="IPR024604">
    <property type="entry name" value="GSG2_C"/>
</dbReference>
<evidence type="ECO:0000256" key="13">
    <source>
        <dbReference type="ARBA" id="ARBA00022840"/>
    </source>
</evidence>
<comment type="subcellular location">
    <subcellularLocation>
        <location evidence="4">Chromosome</location>
    </subcellularLocation>
    <subcellularLocation>
        <location evidence="3">Cytoplasm</location>
        <location evidence="3">Cytoskeleton</location>
        <location evidence="3">Spindle</location>
    </subcellularLocation>
    <subcellularLocation>
        <location evidence="2">Nucleus</location>
    </subcellularLocation>
</comment>
<dbReference type="FunFam" id="3.30.200.20:FF:000409">
    <property type="entry name" value="serine/threonine-protein kinase haspin"/>
    <property type="match status" value="1"/>
</dbReference>
<gene>
    <name evidence="24" type="ORF">GDO78_003064</name>
</gene>
<evidence type="ECO:0000256" key="9">
    <source>
        <dbReference type="ARBA" id="ARBA00022553"/>
    </source>
</evidence>
<dbReference type="AlphaFoldDB" id="A0A8J6K1X0"/>
<dbReference type="EMBL" id="WNTK01000011">
    <property type="protein sequence ID" value="KAG9476301.1"/>
    <property type="molecule type" value="Genomic_DNA"/>
</dbReference>
<dbReference type="GO" id="GO:0035556">
    <property type="term" value="P:intracellular signal transduction"/>
    <property type="evidence" value="ECO:0007669"/>
    <property type="project" value="TreeGrafter"/>
</dbReference>